<dbReference type="PROSITE" id="PS52050">
    <property type="entry name" value="WYL"/>
    <property type="match status" value="1"/>
</dbReference>
<organism evidence="4 5">
    <name type="scientific">Kytococcus schroeteri</name>
    <dbReference type="NCBI Taxonomy" id="138300"/>
    <lineage>
        <taxon>Bacteria</taxon>
        <taxon>Bacillati</taxon>
        <taxon>Actinomycetota</taxon>
        <taxon>Actinomycetes</taxon>
        <taxon>Micrococcales</taxon>
        <taxon>Kytococcaceae</taxon>
        <taxon>Kytococcus</taxon>
    </lineage>
</organism>
<dbReference type="InterPro" id="IPR011991">
    <property type="entry name" value="ArsR-like_HTH"/>
</dbReference>
<evidence type="ECO:0000256" key="2">
    <source>
        <dbReference type="ARBA" id="ARBA00023163"/>
    </source>
</evidence>
<evidence type="ECO:0000256" key="1">
    <source>
        <dbReference type="ARBA" id="ARBA00023015"/>
    </source>
</evidence>
<dbReference type="Pfam" id="PF08279">
    <property type="entry name" value="HTH_11"/>
    <property type="match status" value="1"/>
</dbReference>
<dbReference type="PROSITE" id="PS51000">
    <property type="entry name" value="HTH_DEOR_2"/>
    <property type="match status" value="1"/>
</dbReference>
<dbReference type="GO" id="GO:0003700">
    <property type="term" value="F:DNA-binding transcription factor activity"/>
    <property type="evidence" value="ECO:0007669"/>
    <property type="project" value="InterPro"/>
</dbReference>
<dbReference type="Pfam" id="PF13280">
    <property type="entry name" value="WYL"/>
    <property type="match status" value="1"/>
</dbReference>
<dbReference type="InterPro" id="IPR051534">
    <property type="entry name" value="CBASS_pafABC_assoc_protein"/>
</dbReference>
<dbReference type="InterPro" id="IPR028349">
    <property type="entry name" value="PafC-like"/>
</dbReference>
<evidence type="ECO:0000313" key="5">
    <source>
        <dbReference type="Proteomes" id="UP000234206"/>
    </source>
</evidence>
<gene>
    <name evidence="4" type="ORF">CYJ76_00415</name>
</gene>
<keyword evidence="5" id="KW-1185">Reference proteome</keyword>
<dbReference type="SUPFAM" id="SSF46785">
    <property type="entry name" value="Winged helix' DNA-binding domain"/>
    <property type="match status" value="1"/>
</dbReference>
<keyword evidence="1" id="KW-0805">Transcription regulation</keyword>
<dbReference type="InterPro" id="IPR001034">
    <property type="entry name" value="DeoR_HTH"/>
</dbReference>
<reference evidence="4 5" key="1">
    <citation type="submission" date="2017-12" db="EMBL/GenBank/DDBJ databases">
        <title>Phylogenetic diversity of female urinary microbiome.</title>
        <authorList>
            <person name="Thomas-White K."/>
            <person name="Wolfe A.J."/>
        </authorList>
    </citation>
    <scope>NUCLEOTIDE SEQUENCE [LARGE SCALE GENOMIC DNA]</scope>
    <source>
        <strain evidence="4 5">UMB1298</strain>
    </source>
</reference>
<dbReference type="InterPro" id="IPR036388">
    <property type="entry name" value="WH-like_DNA-bd_sf"/>
</dbReference>
<name>A0A2I1PDQ7_9MICO</name>
<comment type="caution">
    <text evidence="4">The sequence shown here is derived from an EMBL/GenBank/DDBJ whole genome shotgun (WGS) entry which is preliminary data.</text>
</comment>
<dbReference type="Proteomes" id="UP000234206">
    <property type="component" value="Unassembled WGS sequence"/>
</dbReference>
<dbReference type="PIRSF" id="PIRSF016838">
    <property type="entry name" value="PafC"/>
    <property type="match status" value="1"/>
</dbReference>
<dbReference type="PANTHER" id="PTHR34580">
    <property type="match status" value="1"/>
</dbReference>
<proteinExistence type="predicted"/>
<dbReference type="OrthoDB" id="9807255at2"/>
<dbReference type="AlphaFoldDB" id="A0A2I1PDQ7"/>
<feature type="domain" description="HTH deoR-type" evidence="3">
    <location>
        <begin position="18"/>
        <end position="77"/>
    </location>
</feature>
<evidence type="ECO:0000313" key="4">
    <source>
        <dbReference type="EMBL" id="PKZ42759.1"/>
    </source>
</evidence>
<protein>
    <submittedName>
        <fullName evidence="4">ArsR family transcriptional regulator</fullName>
    </submittedName>
</protein>
<dbReference type="InterPro" id="IPR026881">
    <property type="entry name" value="WYL_dom"/>
</dbReference>
<dbReference type="RefSeq" id="WP_101848915.1">
    <property type="nucleotide sequence ID" value="NZ_PKIZ01000001.1"/>
</dbReference>
<dbReference type="EMBL" id="PKIZ01000001">
    <property type="protein sequence ID" value="PKZ42759.1"/>
    <property type="molecule type" value="Genomic_DNA"/>
</dbReference>
<dbReference type="InterPro" id="IPR013196">
    <property type="entry name" value="HTH_11"/>
</dbReference>
<dbReference type="Gene3D" id="1.10.10.10">
    <property type="entry name" value="Winged helix-like DNA-binding domain superfamily/Winged helix DNA-binding domain"/>
    <property type="match status" value="1"/>
</dbReference>
<accession>A0A2I1PDQ7</accession>
<evidence type="ECO:0000259" key="3">
    <source>
        <dbReference type="PROSITE" id="PS51000"/>
    </source>
</evidence>
<keyword evidence="2" id="KW-0804">Transcription</keyword>
<sequence>MPDASARPTHPGPASDSPTVRALRALDLLQRRPGVTASELAEHLGVSERAVRRTIATLREADVPVGATSGPGGGYRLGCGVRLPPVVFSQTEALSLVMAVVDGRHEARDETQPVGAALAKLLRAMPDAVSQEATAVRDLAGSTPDRRAARPDPAVVSLLVGAVATTHCVELDYRTESGRVLRDVVEPHAVVARHGRWYLLCHARRVDAVRAYRLDRVTAAQVATERFTPPAEIDPVAALEEHLGRGWRYPTAVLVHAPRQEVAPWVGGSWGELTDHPQGCLLRGTTQNPAMYAGEYLARLPFAFTVLEGPELAEAVRELAGRLAAAVGDAAGPPTRGASLRA</sequence>
<dbReference type="PANTHER" id="PTHR34580:SF3">
    <property type="entry name" value="PROTEIN PAFB"/>
    <property type="match status" value="1"/>
</dbReference>
<dbReference type="CDD" id="cd00090">
    <property type="entry name" value="HTH_ARSR"/>
    <property type="match status" value="1"/>
</dbReference>
<dbReference type="InterPro" id="IPR036390">
    <property type="entry name" value="WH_DNA-bd_sf"/>
</dbReference>